<evidence type="ECO:0000256" key="1">
    <source>
        <dbReference type="ARBA" id="ARBA00023027"/>
    </source>
</evidence>
<dbReference type="EMBL" id="SNZR01000013">
    <property type="protein sequence ID" value="TDR90399.1"/>
    <property type="molecule type" value="Genomic_DNA"/>
</dbReference>
<dbReference type="PRINTS" id="PR01713">
    <property type="entry name" value="NUCEPIMERASE"/>
</dbReference>
<reference evidence="3 4" key="1">
    <citation type="submission" date="2019-03" db="EMBL/GenBank/DDBJ databases">
        <title>Genomic Encyclopedia of Type Strains, Phase IV (KMG-IV): sequencing the most valuable type-strain genomes for metagenomic binning, comparative biology and taxonomic classification.</title>
        <authorList>
            <person name="Goeker M."/>
        </authorList>
    </citation>
    <scope>NUCLEOTIDE SEQUENCE [LARGE SCALE GENOMIC DNA]</scope>
    <source>
        <strain evidence="3 4">DSM 25903</strain>
    </source>
</reference>
<dbReference type="PANTHER" id="PTHR43574">
    <property type="entry name" value="EPIMERASE-RELATED"/>
    <property type="match status" value="1"/>
</dbReference>
<dbReference type="RefSeq" id="WP_133771765.1">
    <property type="nucleotide sequence ID" value="NZ_SNZR01000013.1"/>
</dbReference>
<dbReference type="AlphaFoldDB" id="A0A4V3DXX4"/>
<keyword evidence="1" id="KW-0520">NAD</keyword>
<protein>
    <submittedName>
        <fullName evidence="3">UDP-glucuronate 4-epimerase</fullName>
    </submittedName>
</protein>
<dbReference type="OrthoDB" id="9801785at2"/>
<dbReference type="SUPFAM" id="SSF51735">
    <property type="entry name" value="NAD(P)-binding Rossmann-fold domains"/>
    <property type="match status" value="1"/>
</dbReference>
<dbReference type="InterPro" id="IPR036291">
    <property type="entry name" value="NAD(P)-bd_dom_sf"/>
</dbReference>
<evidence type="ECO:0000259" key="2">
    <source>
        <dbReference type="Pfam" id="PF01370"/>
    </source>
</evidence>
<feature type="domain" description="NAD-dependent epimerase/dehydratase" evidence="2">
    <location>
        <begin position="22"/>
        <end position="257"/>
    </location>
</feature>
<accession>A0A4V3DXX4</accession>
<dbReference type="Proteomes" id="UP000295122">
    <property type="component" value="Unassembled WGS sequence"/>
</dbReference>
<dbReference type="Gene3D" id="3.40.50.720">
    <property type="entry name" value="NAD(P)-binding Rossmann-like Domain"/>
    <property type="match status" value="1"/>
</dbReference>
<gene>
    <name evidence="3" type="ORF">EV668_3250</name>
</gene>
<sequence>MISQAGRDVQQGDVHQDDERPVLVTGAAGFIGYHVCRRLLEAGRTVVGVDNFDPYYDVALKEARATELALRGDARSSFRLERLDLADPAAAAALFEAVRPGLVIHLAAQPGVRHSLVDPGAYARANLTAFLNVLEGCRHHHARHLVYASSSSVYGANGKMPFGTADHVDHPLSLYGATKKSNELMAHAYSSLFGLPTTGLRFFTVYGPWGRPDMAVYSFTRAIAEGRPIDLYNHGRMRRDFTYVDDIVEGLLRIAERVPGPDPAWDPEAPDPASSDAPYRVYNIGSDAPVTLEHLVATIEREVGRKAIVDRLPIQPGDAEATWADIGPLERDTGFRPSTSIDEGIRAFVAWYRSYHGA</sequence>
<dbReference type="InterPro" id="IPR001509">
    <property type="entry name" value="Epimerase_deHydtase"/>
</dbReference>
<evidence type="ECO:0000313" key="3">
    <source>
        <dbReference type="EMBL" id="TDR90399.1"/>
    </source>
</evidence>
<name>A0A4V3DXX4_9HYPH</name>
<evidence type="ECO:0000313" key="4">
    <source>
        <dbReference type="Proteomes" id="UP000295122"/>
    </source>
</evidence>
<organism evidence="3 4">
    <name type="scientific">Enterovirga rhinocerotis</name>
    <dbReference type="NCBI Taxonomy" id="1339210"/>
    <lineage>
        <taxon>Bacteria</taxon>
        <taxon>Pseudomonadati</taxon>
        <taxon>Pseudomonadota</taxon>
        <taxon>Alphaproteobacteria</taxon>
        <taxon>Hyphomicrobiales</taxon>
        <taxon>Methylobacteriaceae</taxon>
        <taxon>Enterovirga</taxon>
    </lineage>
</organism>
<comment type="caution">
    <text evidence="3">The sequence shown here is derived from an EMBL/GenBank/DDBJ whole genome shotgun (WGS) entry which is preliminary data.</text>
</comment>
<keyword evidence="4" id="KW-1185">Reference proteome</keyword>
<proteinExistence type="predicted"/>
<dbReference type="Pfam" id="PF01370">
    <property type="entry name" value="Epimerase"/>
    <property type="match status" value="1"/>
</dbReference>